<dbReference type="GO" id="GO:0003677">
    <property type="term" value="F:DNA binding"/>
    <property type="evidence" value="ECO:0007669"/>
    <property type="project" value="InterPro"/>
</dbReference>
<evidence type="ECO:0000259" key="1">
    <source>
        <dbReference type="PROSITE" id="PS50043"/>
    </source>
</evidence>
<dbReference type="InterPro" id="IPR051797">
    <property type="entry name" value="TrmB-like"/>
</dbReference>
<dbReference type="PANTHER" id="PTHR34293">
    <property type="entry name" value="HTH-TYPE TRANSCRIPTIONAL REGULATOR TRMBL2"/>
    <property type="match status" value="1"/>
</dbReference>
<organism evidence="2 3">
    <name type="scientific">Planomonospora sphaerica</name>
    <dbReference type="NCBI Taxonomy" id="161355"/>
    <lineage>
        <taxon>Bacteria</taxon>
        <taxon>Bacillati</taxon>
        <taxon>Actinomycetota</taxon>
        <taxon>Actinomycetes</taxon>
        <taxon>Streptosporangiales</taxon>
        <taxon>Streptosporangiaceae</taxon>
        <taxon>Planomonospora</taxon>
    </lineage>
</organism>
<dbReference type="EMBL" id="BDCX01000004">
    <property type="protein sequence ID" value="GAT66464.1"/>
    <property type="molecule type" value="Genomic_DNA"/>
</dbReference>
<name>A0A171CBQ7_9ACTN</name>
<dbReference type="Gene3D" id="1.10.10.10">
    <property type="entry name" value="Winged helix-like DNA-binding domain superfamily/Winged helix DNA-binding domain"/>
    <property type="match status" value="2"/>
</dbReference>
<dbReference type="InterPro" id="IPR016032">
    <property type="entry name" value="Sig_transdc_resp-reg_C-effctor"/>
</dbReference>
<dbReference type="PROSITE" id="PS50043">
    <property type="entry name" value="HTH_LUXR_2"/>
    <property type="match status" value="1"/>
</dbReference>
<dbReference type="InterPro" id="IPR036390">
    <property type="entry name" value="WH_DNA-bd_sf"/>
</dbReference>
<dbReference type="SUPFAM" id="SSF46785">
    <property type="entry name" value="Winged helix' DNA-binding domain"/>
    <property type="match status" value="1"/>
</dbReference>
<dbReference type="InterPro" id="IPR036388">
    <property type="entry name" value="WH-like_DNA-bd_sf"/>
</dbReference>
<dbReference type="GO" id="GO:0006355">
    <property type="term" value="P:regulation of DNA-templated transcription"/>
    <property type="evidence" value="ECO:0007669"/>
    <property type="project" value="InterPro"/>
</dbReference>
<protein>
    <submittedName>
        <fullName evidence="2">Transcriptional regulator</fullName>
    </submittedName>
</protein>
<dbReference type="CDD" id="cd06170">
    <property type="entry name" value="LuxR_C_like"/>
    <property type="match status" value="1"/>
</dbReference>
<accession>A0A171CBQ7</accession>
<dbReference type="Pfam" id="PF00196">
    <property type="entry name" value="GerE"/>
    <property type="match status" value="1"/>
</dbReference>
<keyword evidence="3" id="KW-1185">Reference proteome</keyword>
<reference evidence="2 3" key="1">
    <citation type="journal article" date="2016" name="Genome Announc.">
        <title>Draft Genome Sequence of Planomonospora sphaerica JCM9374, a Rare Actinomycete.</title>
        <authorList>
            <person name="Dohra H."/>
            <person name="Suzuki T."/>
            <person name="Inoue Y."/>
            <person name="Kodani S."/>
        </authorList>
    </citation>
    <scope>NUCLEOTIDE SEQUENCE [LARGE SCALE GENOMIC DNA]</scope>
    <source>
        <strain evidence="2 3">JCM 9374</strain>
    </source>
</reference>
<dbReference type="SUPFAM" id="SSF46894">
    <property type="entry name" value="C-terminal effector domain of the bipartite response regulators"/>
    <property type="match status" value="1"/>
</dbReference>
<dbReference type="RefSeq" id="WP_068896590.1">
    <property type="nucleotide sequence ID" value="NZ_BDCX01000004.1"/>
</dbReference>
<dbReference type="SMART" id="SM00421">
    <property type="entry name" value="HTH_LUXR"/>
    <property type="match status" value="1"/>
</dbReference>
<dbReference type="PANTHER" id="PTHR34293:SF1">
    <property type="entry name" value="HTH-TYPE TRANSCRIPTIONAL REGULATOR TRMBL2"/>
    <property type="match status" value="1"/>
</dbReference>
<dbReference type="AlphaFoldDB" id="A0A171CBQ7"/>
<dbReference type="Proteomes" id="UP000077701">
    <property type="component" value="Unassembled WGS sequence"/>
</dbReference>
<dbReference type="STRING" id="161355.PS9374_02114"/>
<gene>
    <name evidence="2" type="ORF">PS9374_02114</name>
</gene>
<sequence>MPADTSDPLAALGLTPAQTALYDAVLRLHRATCAKLAEAIGDPPESLHRELTTLVRLGVVDEQAGEYLARHPAAALGRLIADRLDHLAEESRRIDSVLGSIRHLIHQYDAGRDQQTGQFPVELVGGAYELYESVIGMAVQAPPLRLLTAVPDRRTMSDFTQRYADQWIAAQHRGLLSCRALIPADLLQMPGLPEKLARFERAGARIRTVGSVPSWFLVAGDDVAGLPARWGGALAESAYRFHLVRASVVVAALRTLFEELWARASPLPWAHADDGVVRVLRLASQGVGDEAIARQLGVSVRTVRARFADAMARLGAQSRFQAGVEAARRGWLAERPGSHPARHP</sequence>
<reference evidence="3" key="2">
    <citation type="submission" date="2016-04" db="EMBL/GenBank/DDBJ databases">
        <title>Planomonospora sphaerica JCM9374 whole genome shotgun sequence.</title>
        <authorList>
            <person name="Suzuki T."/>
            <person name="Dohra H."/>
            <person name="Kodani S."/>
        </authorList>
    </citation>
    <scope>NUCLEOTIDE SEQUENCE [LARGE SCALE GENOMIC DNA]</scope>
    <source>
        <strain evidence="3">JCM 9374</strain>
    </source>
</reference>
<comment type="caution">
    <text evidence="2">The sequence shown here is derived from an EMBL/GenBank/DDBJ whole genome shotgun (WGS) entry which is preliminary data.</text>
</comment>
<evidence type="ECO:0000313" key="2">
    <source>
        <dbReference type="EMBL" id="GAT66464.1"/>
    </source>
</evidence>
<dbReference type="OrthoDB" id="5932488at2"/>
<evidence type="ECO:0000313" key="3">
    <source>
        <dbReference type="Proteomes" id="UP000077701"/>
    </source>
</evidence>
<dbReference type="InterPro" id="IPR000792">
    <property type="entry name" value="Tscrpt_reg_LuxR_C"/>
</dbReference>
<feature type="domain" description="HTH luxR-type" evidence="1">
    <location>
        <begin position="271"/>
        <end position="330"/>
    </location>
</feature>
<proteinExistence type="predicted"/>